<dbReference type="InterPro" id="IPR036291">
    <property type="entry name" value="NAD(P)-bd_dom_sf"/>
</dbReference>
<keyword evidence="2" id="KW-1185">Reference proteome</keyword>
<reference evidence="1 2" key="1">
    <citation type="submission" date="2018-05" db="EMBL/GenBank/DDBJ databases">
        <title>Genomic Encyclopedia of Type Strains, Phase IV (KMG-IV): sequencing the most valuable type-strain genomes for metagenomic binning, comparative biology and taxonomic classification.</title>
        <authorList>
            <person name="Goeker M."/>
        </authorList>
    </citation>
    <scope>NUCLEOTIDE SEQUENCE [LARGE SCALE GENOMIC DNA]</scope>
    <source>
        <strain evidence="1 2">DSM 25134</strain>
    </source>
</reference>
<name>A0A318J1I8_9NEIS</name>
<comment type="caution">
    <text evidence="1">The sequence shown here is derived from an EMBL/GenBank/DDBJ whole genome shotgun (WGS) entry which is preliminary data.</text>
</comment>
<evidence type="ECO:0008006" key="3">
    <source>
        <dbReference type="Google" id="ProtNLM"/>
    </source>
</evidence>
<organism evidence="1 2">
    <name type="scientific">Aquitalea magnusonii</name>
    <dbReference type="NCBI Taxonomy" id="332411"/>
    <lineage>
        <taxon>Bacteria</taxon>
        <taxon>Pseudomonadati</taxon>
        <taxon>Pseudomonadota</taxon>
        <taxon>Betaproteobacteria</taxon>
        <taxon>Neisseriales</taxon>
        <taxon>Chromobacteriaceae</taxon>
        <taxon>Aquitalea</taxon>
    </lineage>
</organism>
<dbReference type="RefSeq" id="WP_059286423.1">
    <property type="nucleotide sequence ID" value="NZ_LNQU01000078.1"/>
</dbReference>
<dbReference type="SUPFAM" id="SSF51735">
    <property type="entry name" value="NAD(P)-binding Rossmann-fold domains"/>
    <property type="match status" value="1"/>
</dbReference>
<protein>
    <recommendedName>
        <fullName evidence="3">Oxidoreductase</fullName>
    </recommendedName>
</protein>
<accession>A0A318J1I8</accession>
<dbReference type="EMBL" id="QJKC01000026">
    <property type="protein sequence ID" value="PXX40137.1"/>
    <property type="molecule type" value="Genomic_DNA"/>
</dbReference>
<dbReference type="Proteomes" id="UP000248395">
    <property type="component" value="Unassembled WGS sequence"/>
</dbReference>
<evidence type="ECO:0000313" key="2">
    <source>
        <dbReference type="Proteomes" id="UP000248395"/>
    </source>
</evidence>
<evidence type="ECO:0000313" key="1">
    <source>
        <dbReference type="EMBL" id="PXX40137.1"/>
    </source>
</evidence>
<gene>
    <name evidence="1" type="ORF">DFR38_12612</name>
</gene>
<dbReference type="Gene3D" id="3.40.50.720">
    <property type="entry name" value="NAD(P)-binding Rossmann-like Domain"/>
    <property type="match status" value="1"/>
</dbReference>
<dbReference type="OrthoDB" id="9810660at2"/>
<proteinExistence type="predicted"/>
<dbReference type="AlphaFoldDB" id="A0A318J1I8"/>
<sequence>MEKFRIGMIGAGVTGAPLLRQLLDAPFVEMVGVADLDLRLPGIELARERGVPVTSNFIEIAEQGDQVDIIIDVTGSRKVREDLRRFMQFSGNSHTVIVHERIALLMMSLGAGKQVETQHEELGY</sequence>